<dbReference type="InterPro" id="IPR029063">
    <property type="entry name" value="SAM-dependent_MTases_sf"/>
</dbReference>
<accession>A0ABP3UFG6</accession>
<evidence type="ECO:0000259" key="1">
    <source>
        <dbReference type="Pfam" id="PF05175"/>
    </source>
</evidence>
<dbReference type="Proteomes" id="UP001500339">
    <property type="component" value="Unassembled WGS sequence"/>
</dbReference>
<organism evidence="2 3">
    <name type="scientific">Clostridium malenominatum</name>
    <dbReference type="NCBI Taxonomy" id="1539"/>
    <lineage>
        <taxon>Bacteria</taxon>
        <taxon>Bacillati</taxon>
        <taxon>Bacillota</taxon>
        <taxon>Clostridia</taxon>
        <taxon>Eubacteriales</taxon>
        <taxon>Clostridiaceae</taxon>
        <taxon>Clostridium</taxon>
    </lineage>
</organism>
<evidence type="ECO:0000313" key="3">
    <source>
        <dbReference type="Proteomes" id="UP001500339"/>
    </source>
</evidence>
<comment type="caution">
    <text evidence="2">The sequence shown here is derived from an EMBL/GenBank/DDBJ whole genome shotgun (WGS) entry which is preliminary data.</text>
</comment>
<dbReference type="RefSeq" id="WP_343770640.1">
    <property type="nucleotide sequence ID" value="NZ_BAAACF010000003.1"/>
</dbReference>
<dbReference type="Gene3D" id="3.40.50.150">
    <property type="entry name" value="Vaccinia Virus protein VP39"/>
    <property type="match status" value="1"/>
</dbReference>
<dbReference type="SUPFAM" id="SSF53335">
    <property type="entry name" value="S-adenosyl-L-methionine-dependent methyltransferases"/>
    <property type="match status" value="1"/>
</dbReference>
<keyword evidence="3" id="KW-1185">Reference proteome</keyword>
<dbReference type="Pfam" id="PF05175">
    <property type="entry name" value="MTS"/>
    <property type="match status" value="1"/>
</dbReference>
<feature type="domain" description="Methyltransferase small" evidence="1">
    <location>
        <begin position="37"/>
        <end position="132"/>
    </location>
</feature>
<name>A0ABP3UFG6_9CLOT</name>
<reference evidence="3" key="1">
    <citation type="journal article" date="2019" name="Int. J. Syst. Evol. Microbiol.">
        <title>The Global Catalogue of Microorganisms (GCM) 10K type strain sequencing project: providing services to taxonomists for standard genome sequencing and annotation.</title>
        <authorList>
            <consortium name="The Broad Institute Genomics Platform"/>
            <consortium name="The Broad Institute Genome Sequencing Center for Infectious Disease"/>
            <person name="Wu L."/>
            <person name="Ma J."/>
        </authorList>
    </citation>
    <scope>NUCLEOTIDE SEQUENCE [LARGE SCALE GENOMIC DNA]</scope>
    <source>
        <strain evidence="3">JCM 1405</strain>
    </source>
</reference>
<protein>
    <submittedName>
        <fullName evidence="2">tRNA1(Val) (Adenine(37)-N6)-methyltransferase</fullName>
    </submittedName>
</protein>
<gene>
    <name evidence="2" type="ORF">GCM10008905_28080</name>
</gene>
<dbReference type="PANTHER" id="PTHR47739">
    <property type="entry name" value="TRNA1(VAL) (ADENINE(37)-N6)-METHYLTRANSFERASE"/>
    <property type="match status" value="1"/>
</dbReference>
<dbReference type="InterPro" id="IPR050210">
    <property type="entry name" value="tRNA_Adenine-N(6)_MTase"/>
</dbReference>
<dbReference type="PANTHER" id="PTHR47739:SF1">
    <property type="entry name" value="TRNA1(VAL) (ADENINE(37)-N6)-METHYLTRANSFERASE"/>
    <property type="match status" value="1"/>
</dbReference>
<dbReference type="EMBL" id="BAAACF010000003">
    <property type="protein sequence ID" value="GAA0728771.1"/>
    <property type="molecule type" value="Genomic_DNA"/>
</dbReference>
<dbReference type="CDD" id="cd02440">
    <property type="entry name" value="AdoMet_MTases"/>
    <property type="match status" value="1"/>
</dbReference>
<proteinExistence type="predicted"/>
<sequence>MDRLDIIREDETLEDLQINGFSVIQKKEGFRFGMDAVLLANFAKLKKRDEVVDLCSGTGIIPFVIMAKNSISKITGVEIQDEMVEMANRTARYNNVNDKAYFVNGDLKDKDLIKTLGKVDVVTVNPPYKLKDSGLINLDDRNSIARHEICCTLKDVVEAASILLKDKGRFYMVHRPERIADIICEMRSYNIEPKLIKIVHPSIKKRANLILIEGQKNGGKFLKWDTALYVYDENGQYTEDMNRIYYKRDDDNE</sequence>
<dbReference type="InterPro" id="IPR007848">
    <property type="entry name" value="Small_mtfrase_dom"/>
</dbReference>
<evidence type="ECO:0000313" key="2">
    <source>
        <dbReference type="EMBL" id="GAA0728771.1"/>
    </source>
</evidence>